<proteinExistence type="predicted"/>
<dbReference type="OrthoDB" id="2280262at2759"/>
<dbReference type="InParanoid" id="A0A163IZJ3"/>
<protein>
    <submittedName>
        <fullName evidence="1">Uncharacterized protein</fullName>
    </submittedName>
</protein>
<dbReference type="EMBL" id="LT550865">
    <property type="protein sequence ID" value="SAL96253.1"/>
    <property type="molecule type" value="Genomic_DNA"/>
</dbReference>
<organism evidence="1">
    <name type="scientific">Absidia glauca</name>
    <name type="common">Pin mould</name>
    <dbReference type="NCBI Taxonomy" id="4829"/>
    <lineage>
        <taxon>Eukaryota</taxon>
        <taxon>Fungi</taxon>
        <taxon>Fungi incertae sedis</taxon>
        <taxon>Mucoromycota</taxon>
        <taxon>Mucoromycotina</taxon>
        <taxon>Mucoromycetes</taxon>
        <taxon>Mucorales</taxon>
        <taxon>Cunninghamellaceae</taxon>
        <taxon>Absidia</taxon>
    </lineage>
</organism>
<accession>A0A163IZJ3</accession>
<dbReference type="AlphaFoldDB" id="A0A163IZJ3"/>
<gene>
    <name evidence="1" type="primary">ABSGL_01644.1 scaffold 1999</name>
</gene>
<name>A0A163IZJ3_ABSGL</name>
<dbReference type="OMA" id="GHICNAC"/>
<evidence type="ECO:0000313" key="2">
    <source>
        <dbReference type="Proteomes" id="UP000078561"/>
    </source>
</evidence>
<sequence length="261" mass="30061">MELDPQHERDKTDTGQRSWSLVARSGLNSKRIPNSLPRMDEYGEKERLEYTTIWEEEDVAHKLIAKKAASILQCATYTEAVYFEFRKHDFKHYTEAFALISKEIGPLKGVRRVTRFSYQSTNTLMIEVQFVAPEDRIKAIKKGLIFQAIQYKGTPANDGITDKLVRVTLCQLPYFLSDDVLVKQLLEGLRRYGKVCQIKKISNRGYFEGDAIVLMDINAVNGIKWQPLERKLYLEPWDMEVTASFRGAPPICYGCRESGHI</sequence>
<evidence type="ECO:0000313" key="1">
    <source>
        <dbReference type="EMBL" id="SAL96253.1"/>
    </source>
</evidence>
<dbReference type="Proteomes" id="UP000078561">
    <property type="component" value="Unassembled WGS sequence"/>
</dbReference>
<keyword evidence="2" id="KW-1185">Reference proteome</keyword>
<reference evidence="1" key="1">
    <citation type="submission" date="2016-04" db="EMBL/GenBank/DDBJ databases">
        <authorList>
            <person name="Evans L.H."/>
            <person name="Alamgir A."/>
            <person name="Owens N."/>
            <person name="Weber N.D."/>
            <person name="Virtaneva K."/>
            <person name="Barbian K."/>
            <person name="Babar A."/>
            <person name="Rosenke K."/>
        </authorList>
    </citation>
    <scope>NUCLEOTIDE SEQUENCE [LARGE SCALE GENOMIC DNA]</scope>
    <source>
        <strain evidence="1">CBS 101.48</strain>
    </source>
</reference>
<feature type="non-terminal residue" evidence="1">
    <location>
        <position position="261"/>
    </location>
</feature>